<name>A0ACD5VP95_AVESA</name>
<keyword evidence="2" id="KW-1185">Reference proteome</keyword>
<sequence length="153" mass="16751">MATTAATYGCSGAAALSFPASPFVRLSHPSRVSLASSSPKPRTPAPGLRVSYRPRRHYVSACSQEVDPYASAASPAEATFDINLPRRSLLVEFTCNKCDARTKRLINRVAYERGTVFLQCAGCQVYHQFVDNLGLIVEYDLQEENDVNTCAED</sequence>
<dbReference type="Proteomes" id="UP001732700">
    <property type="component" value="Chromosome 3C"/>
</dbReference>
<protein>
    <submittedName>
        <fullName evidence="1">Uncharacterized protein</fullName>
    </submittedName>
</protein>
<proteinExistence type="predicted"/>
<dbReference type="EnsemblPlants" id="AVESA.00010b.r2.3CG0473080.1">
    <property type="protein sequence ID" value="AVESA.00010b.r2.3CG0473080.1.CDS"/>
    <property type="gene ID" value="AVESA.00010b.r2.3CG0473080"/>
</dbReference>
<organism evidence="1 2">
    <name type="scientific">Avena sativa</name>
    <name type="common">Oat</name>
    <dbReference type="NCBI Taxonomy" id="4498"/>
    <lineage>
        <taxon>Eukaryota</taxon>
        <taxon>Viridiplantae</taxon>
        <taxon>Streptophyta</taxon>
        <taxon>Embryophyta</taxon>
        <taxon>Tracheophyta</taxon>
        <taxon>Spermatophyta</taxon>
        <taxon>Magnoliopsida</taxon>
        <taxon>Liliopsida</taxon>
        <taxon>Poales</taxon>
        <taxon>Poaceae</taxon>
        <taxon>BOP clade</taxon>
        <taxon>Pooideae</taxon>
        <taxon>Poodae</taxon>
        <taxon>Poeae</taxon>
        <taxon>Poeae Chloroplast Group 1 (Aveneae type)</taxon>
        <taxon>Aveninae</taxon>
        <taxon>Avena</taxon>
    </lineage>
</organism>
<evidence type="ECO:0000313" key="2">
    <source>
        <dbReference type="Proteomes" id="UP001732700"/>
    </source>
</evidence>
<evidence type="ECO:0000313" key="1">
    <source>
        <dbReference type="EnsemblPlants" id="AVESA.00010b.r2.3CG0473080.1.CDS"/>
    </source>
</evidence>
<accession>A0ACD5VP95</accession>
<reference evidence="1" key="2">
    <citation type="submission" date="2025-09" db="UniProtKB">
        <authorList>
            <consortium name="EnsemblPlants"/>
        </authorList>
    </citation>
    <scope>IDENTIFICATION</scope>
</reference>
<reference evidence="1" key="1">
    <citation type="submission" date="2021-05" db="EMBL/GenBank/DDBJ databases">
        <authorList>
            <person name="Scholz U."/>
            <person name="Mascher M."/>
            <person name="Fiebig A."/>
        </authorList>
    </citation>
    <scope>NUCLEOTIDE SEQUENCE [LARGE SCALE GENOMIC DNA]</scope>
</reference>